<accession>F4KTB5</accession>
<evidence type="ECO:0000256" key="1">
    <source>
        <dbReference type="ARBA" id="ARBA00022737"/>
    </source>
</evidence>
<reference evidence="4 5" key="1">
    <citation type="journal article" date="2011" name="Stand. Genomic Sci.">
        <title>Complete genome sequence of Haliscomenobacter hydrossis type strain (O).</title>
        <authorList>
            <consortium name="US DOE Joint Genome Institute (JGI-PGF)"/>
            <person name="Daligault H."/>
            <person name="Lapidus A."/>
            <person name="Zeytun A."/>
            <person name="Nolan M."/>
            <person name="Lucas S."/>
            <person name="Del Rio T.G."/>
            <person name="Tice H."/>
            <person name="Cheng J.F."/>
            <person name="Tapia R."/>
            <person name="Han C."/>
            <person name="Goodwin L."/>
            <person name="Pitluck S."/>
            <person name="Liolios K."/>
            <person name="Pagani I."/>
            <person name="Ivanova N."/>
            <person name="Huntemann M."/>
            <person name="Mavromatis K."/>
            <person name="Mikhailova N."/>
            <person name="Pati A."/>
            <person name="Chen A."/>
            <person name="Palaniappan K."/>
            <person name="Land M."/>
            <person name="Hauser L."/>
            <person name="Brambilla E.M."/>
            <person name="Rohde M."/>
            <person name="Verbarg S."/>
            <person name="Goker M."/>
            <person name="Bristow J."/>
            <person name="Eisen J.A."/>
            <person name="Markowitz V."/>
            <person name="Hugenholtz P."/>
            <person name="Kyrpides N.C."/>
            <person name="Klenk H.P."/>
            <person name="Woyke T."/>
        </authorList>
    </citation>
    <scope>NUCLEOTIDE SEQUENCE [LARGE SCALE GENOMIC DNA]</scope>
    <source>
        <strain evidence="5">ATCC 27775 / DSM 1100 / LMG 10767 / O</strain>
    </source>
</reference>
<reference key="2">
    <citation type="submission" date="2011-04" db="EMBL/GenBank/DDBJ databases">
        <title>Complete sequence of chromosome of Haliscomenobacter hydrossis DSM 1100.</title>
        <authorList>
            <consortium name="US DOE Joint Genome Institute (JGI-PGF)"/>
            <person name="Lucas S."/>
            <person name="Han J."/>
            <person name="Lapidus A."/>
            <person name="Bruce D."/>
            <person name="Goodwin L."/>
            <person name="Pitluck S."/>
            <person name="Peters L."/>
            <person name="Kyrpides N."/>
            <person name="Mavromatis K."/>
            <person name="Ivanova N."/>
            <person name="Ovchinnikova G."/>
            <person name="Pagani I."/>
            <person name="Daligault H."/>
            <person name="Detter J.C."/>
            <person name="Han C."/>
            <person name="Land M."/>
            <person name="Hauser L."/>
            <person name="Markowitz V."/>
            <person name="Cheng J.-F."/>
            <person name="Hugenholtz P."/>
            <person name="Woyke T."/>
            <person name="Wu D."/>
            <person name="Verbarg S."/>
            <person name="Frueling A."/>
            <person name="Brambilla E."/>
            <person name="Klenk H.-P."/>
            <person name="Eisen J.A."/>
        </authorList>
    </citation>
    <scope>NUCLEOTIDE SEQUENCE</scope>
    <source>
        <strain>DSM 1100</strain>
    </source>
</reference>
<feature type="chain" id="PRO_5003310289" evidence="2">
    <location>
        <begin position="20"/>
        <end position="556"/>
    </location>
</feature>
<dbReference type="SUPFAM" id="SSF82185">
    <property type="entry name" value="Histone H3 K4-specific methyltransferase SET7/9 N-terminal domain"/>
    <property type="match status" value="3"/>
</dbReference>
<dbReference type="Gene3D" id="3.40.50.1460">
    <property type="match status" value="1"/>
</dbReference>
<proteinExistence type="predicted"/>
<dbReference type="Pfam" id="PF02493">
    <property type="entry name" value="MORN"/>
    <property type="match status" value="9"/>
</dbReference>
<dbReference type="KEGG" id="hhy:Halhy_3313"/>
<dbReference type="HOGENOM" id="CLU_035979_0_0_10"/>
<keyword evidence="2" id="KW-0732">Signal</keyword>
<evidence type="ECO:0000313" key="5">
    <source>
        <dbReference type="Proteomes" id="UP000008461"/>
    </source>
</evidence>
<dbReference type="EMBL" id="CP002691">
    <property type="protein sequence ID" value="AEE51172.1"/>
    <property type="molecule type" value="Genomic_DNA"/>
</dbReference>
<dbReference type="InterPro" id="IPR003409">
    <property type="entry name" value="MORN"/>
</dbReference>
<dbReference type="InterPro" id="IPR029030">
    <property type="entry name" value="Caspase-like_dom_sf"/>
</dbReference>
<dbReference type="Gene3D" id="2.20.110.10">
    <property type="entry name" value="Histone H3 K4-specific methyltransferase SET7/9 N-terminal domain"/>
    <property type="match status" value="4"/>
</dbReference>
<sequence length="556" mass="61915">MKMLCCVWSLLWVTLVLNAQNPSFKCIKGNCENGFGKCVLPNGSVYEGGFQAGKIHGLGTMDFPNRDRYSGEWRNQIRHGRGRYKFATGDEYLGEFQSNVIQGTGTMTYIDGSKYEGQWYNSQPQGKGVLTLANKDRYDGDFQLGKFGGKGTMVYANGDKYVGDWKEGKPHGSGTLSKTTGAPMAGIWDQGRFLGASRLEILQNQVALPEDTLQYRNCNVEYCATGLGQFVYRNGTRYVGYFANGNPEGLGKTFYTSGDRYEGGWKSNNPQGRGIMYYRDGRILTALWEKGLPVQKIFEETQKPNAGTKPPSAKPTSDVKIWAVVVGAAQYNHLVSLRFTDDDAYLVYAFLRSPEGGAVPESQIRLLIDEDATRSGILSAMNTLYQKADDNDVIFFYFSGHGIEGSFLPIDYDGYNNGIQHEELKNIIEKSRAKHKIIIADACHAGSIGNPRTPVHLELEKFYRAFVSTKGGTALFMSSKSEEYSLEDNGLRSGVFSHFLIKGLKGPADQDHNNLITIKEAFDYVQRNVRTYTANVQTPLLFGTFDQAMPFALIRE</sequence>
<feature type="domain" description="Peptidase C14 caspase" evidence="3">
    <location>
        <begin position="322"/>
        <end position="541"/>
    </location>
</feature>
<gene>
    <name evidence="4" type="ordered locus">Halhy_3313</name>
</gene>
<feature type="signal peptide" evidence="2">
    <location>
        <begin position="1"/>
        <end position="19"/>
    </location>
</feature>
<dbReference type="Proteomes" id="UP000008461">
    <property type="component" value="Chromosome"/>
</dbReference>
<organism evidence="4 5">
    <name type="scientific">Haliscomenobacter hydrossis (strain ATCC 27775 / DSM 1100 / LMG 10767 / O)</name>
    <dbReference type="NCBI Taxonomy" id="760192"/>
    <lineage>
        <taxon>Bacteria</taxon>
        <taxon>Pseudomonadati</taxon>
        <taxon>Bacteroidota</taxon>
        <taxon>Saprospiria</taxon>
        <taxon>Saprospirales</taxon>
        <taxon>Haliscomenobacteraceae</taxon>
        <taxon>Haliscomenobacter</taxon>
    </lineage>
</organism>
<keyword evidence="5" id="KW-1185">Reference proteome</keyword>
<dbReference type="PANTHER" id="PTHR43215:SF14">
    <property type="entry name" value="RADIAL SPOKE HEAD 1 HOMOLOG"/>
    <property type="match status" value="1"/>
</dbReference>
<dbReference type="AlphaFoldDB" id="F4KTB5"/>
<keyword evidence="1" id="KW-0677">Repeat</keyword>
<dbReference type="InterPro" id="IPR011600">
    <property type="entry name" value="Pept_C14_caspase"/>
</dbReference>
<dbReference type="SUPFAM" id="SSF52129">
    <property type="entry name" value="Caspase-like"/>
    <property type="match status" value="1"/>
</dbReference>
<dbReference type="eggNOG" id="COG4249">
    <property type="taxonomic scope" value="Bacteria"/>
</dbReference>
<dbReference type="OrthoDB" id="9767236at2"/>
<name>F4KTB5_HALH1</name>
<dbReference type="STRING" id="760192.Halhy_3313"/>
<dbReference type="Pfam" id="PF00656">
    <property type="entry name" value="Peptidase_C14"/>
    <property type="match status" value="1"/>
</dbReference>
<protein>
    <submittedName>
        <fullName evidence="4">Peptidase C14 caspase catalytic subunit p20</fullName>
    </submittedName>
</protein>
<evidence type="ECO:0000313" key="4">
    <source>
        <dbReference type="EMBL" id="AEE51172.1"/>
    </source>
</evidence>
<evidence type="ECO:0000259" key="3">
    <source>
        <dbReference type="Pfam" id="PF00656"/>
    </source>
</evidence>
<dbReference type="GO" id="GO:0006508">
    <property type="term" value="P:proteolysis"/>
    <property type="evidence" value="ECO:0007669"/>
    <property type="project" value="InterPro"/>
</dbReference>
<dbReference type="eggNOG" id="COG4642">
    <property type="taxonomic scope" value="Bacteria"/>
</dbReference>
<dbReference type="GO" id="GO:0004197">
    <property type="term" value="F:cysteine-type endopeptidase activity"/>
    <property type="evidence" value="ECO:0007669"/>
    <property type="project" value="InterPro"/>
</dbReference>
<dbReference type="RefSeq" id="WP_013765713.1">
    <property type="nucleotide sequence ID" value="NC_015510.1"/>
</dbReference>
<dbReference type="SMART" id="SM00698">
    <property type="entry name" value="MORN"/>
    <property type="match status" value="8"/>
</dbReference>
<evidence type="ECO:0000256" key="2">
    <source>
        <dbReference type="SAM" id="SignalP"/>
    </source>
</evidence>
<dbReference type="PANTHER" id="PTHR43215">
    <property type="entry name" value="RADIAL SPOKE HEAD 1 HOMOLOG"/>
    <property type="match status" value="1"/>
</dbReference>